<reference evidence="3" key="1">
    <citation type="journal article" date="2019" name="Int. J. Syst. Evol. Microbiol.">
        <title>The Global Catalogue of Microorganisms (GCM) 10K type strain sequencing project: providing services to taxonomists for standard genome sequencing and annotation.</title>
        <authorList>
            <consortium name="The Broad Institute Genomics Platform"/>
            <consortium name="The Broad Institute Genome Sequencing Center for Infectious Disease"/>
            <person name="Wu L."/>
            <person name="Ma J."/>
        </authorList>
    </citation>
    <scope>NUCLEOTIDE SEQUENCE [LARGE SCALE GENOMIC DNA]</scope>
    <source>
        <strain evidence="3">CGMCC 1.19062</strain>
    </source>
</reference>
<feature type="transmembrane region" description="Helical" evidence="1">
    <location>
        <begin position="91"/>
        <end position="110"/>
    </location>
</feature>
<feature type="transmembrane region" description="Helical" evidence="1">
    <location>
        <begin position="60"/>
        <end position="79"/>
    </location>
</feature>
<feature type="transmembrane region" description="Helical" evidence="1">
    <location>
        <begin position="192"/>
        <end position="213"/>
    </location>
</feature>
<comment type="caution">
    <text evidence="2">The sequence shown here is derived from an EMBL/GenBank/DDBJ whole genome shotgun (WGS) entry which is preliminary data.</text>
</comment>
<keyword evidence="3" id="KW-1185">Reference proteome</keyword>
<feature type="transmembrane region" description="Helical" evidence="1">
    <location>
        <begin position="6"/>
        <end position="24"/>
    </location>
</feature>
<protein>
    <submittedName>
        <fullName evidence="2">Uncharacterized protein</fullName>
    </submittedName>
</protein>
<keyword evidence="1" id="KW-1133">Transmembrane helix</keyword>
<feature type="transmembrane region" description="Helical" evidence="1">
    <location>
        <begin position="36"/>
        <end position="54"/>
    </location>
</feature>
<organism evidence="2 3">
    <name type="scientific">Lacibacterium aquatile</name>
    <dbReference type="NCBI Taxonomy" id="1168082"/>
    <lineage>
        <taxon>Bacteria</taxon>
        <taxon>Pseudomonadati</taxon>
        <taxon>Pseudomonadota</taxon>
        <taxon>Alphaproteobacteria</taxon>
        <taxon>Rhodospirillales</taxon>
        <taxon>Rhodospirillaceae</taxon>
    </lineage>
</organism>
<sequence length="217" mass="23824">MDLASVLSYLLVLLACVIAFTIAVGTATAQPDRAFMGYRLSLAFMAVGAALTMLRMAIPMFLTSFLANLLILVGMALYVDFLSGGKRLWRALIAVAFPISMASLTYFIYYTDCYSGRGVSVHPYHMMITLLSGLAIMRPGWQDRSQTLRQGICAAMFFLTAVLFSLRVWILWQESACADTLLTSPLHAVSILSFSVAVLSTHFMIVRGLVLVARSRA</sequence>
<dbReference type="EMBL" id="JBHUIP010000016">
    <property type="protein sequence ID" value="MFD2265536.1"/>
    <property type="molecule type" value="Genomic_DNA"/>
</dbReference>
<evidence type="ECO:0000313" key="2">
    <source>
        <dbReference type="EMBL" id="MFD2265536.1"/>
    </source>
</evidence>
<gene>
    <name evidence="2" type="ORF">ACFSM5_21720</name>
</gene>
<feature type="transmembrane region" description="Helical" evidence="1">
    <location>
        <begin position="153"/>
        <end position="172"/>
    </location>
</feature>
<evidence type="ECO:0000313" key="3">
    <source>
        <dbReference type="Proteomes" id="UP001597295"/>
    </source>
</evidence>
<evidence type="ECO:0000256" key="1">
    <source>
        <dbReference type="SAM" id="Phobius"/>
    </source>
</evidence>
<dbReference type="Proteomes" id="UP001597295">
    <property type="component" value="Unassembled WGS sequence"/>
</dbReference>
<keyword evidence="1" id="KW-0812">Transmembrane</keyword>
<name>A0ABW5E1N5_9PROT</name>
<accession>A0ABW5E1N5</accession>
<dbReference type="RefSeq" id="WP_379878977.1">
    <property type="nucleotide sequence ID" value="NZ_JBHUIP010000016.1"/>
</dbReference>
<proteinExistence type="predicted"/>
<keyword evidence="1" id="KW-0472">Membrane</keyword>